<gene>
    <name evidence="2" type="ORF">HYG85_07720</name>
</gene>
<sequence length="160" mass="19042">MGQITKKNTYKYILTYITTMVVIYILNILNIKIIKQLPLECNREKIMMLSAIIWFIIISIIYILSYVILNKITNYRNNPFLYFLPYFVINILLAILYYACIKLLIDNYITYYIDNWFCWTNVVANFIPSAYGMNVLLYQTIVYNIWILLLASIAKIIKTK</sequence>
<keyword evidence="1" id="KW-0472">Membrane</keyword>
<dbReference type="AlphaFoldDB" id="A0A8J8M9G9"/>
<accession>A0A8J8M9G9</accession>
<evidence type="ECO:0000313" key="3">
    <source>
        <dbReference type="Proteomes" id="UP000677305"/>
    </source>
</evidence>
<feature type="transmembrane region" description="Helical" evidence="1">
    <location>
        <begin position="80"/>
        <end position="99"/>
    </location>
</feature>
<keyword evidence="1" id="KW-0812">Transmembrane</keyword>
<dbReference type="RefSeq" id="WP_212693013.1">
    <property type="nucleotide sequence ID" value="NZ_CP058561.1"/>
</dbReference>
<organism evidence="2 3">
    <name type="scientific">Vallitalea guaymasensis</name>
    <dbReference type="NCBI Taxonomy" id="1185412"/>
    <lineage>
        <taxon>Bacteria</taxon>
        <taxon>Bacillati</taxon>
        <taxon>Bacillota</taxon>
        <taxon>Clostridia</taxon>
        <taxon>Lachnospirales</taxon>
        <taxon>Vallitaleaceae</taxon>
        <taxon>Vallitalea</taxon>
    </lineage>
</organism>
<feature type="transmembrane region" description="Helical" evidence="1">
    <location>
        <begin position="137"/>
        <end position="157"/>
    </location>
</feature>
<protein>
    <submittedName>
        <fullName evidence="2">Uncharacterized protein</fullName>
    </submittedName>
</protein>
<evidence type="ECO:0000256" key="1">
    <source>
        <dbReference type="SAM" id="Phobius"/>
    </source>
</evidence>
<dbReference type="EMBL" id="CP058561">
    <property type="protein sequence ID" value="QUH28806.1"/>
    <property type="molecule type" value="Genomic_DNA"/>
</dbReference>
<feature type="transmembrane region" description="Helical" evidence="1">
    <location>
        <begin position="12"/>
        <end position="34"/>
    </location>
</feature>
<dbReference type="Proteomes" id="UP000677305">
    <property type="component" value="Chromosome"/>
</dbReference>
<keyword evidence="3" id="KW-1185">Reference proteome</keyword>
<feature type="transmembrane region" description="Helical" evidence="1">
    <location>
        <begin position="46"/>
        <end position="68"/>
    </location>
</feature>
<dbReference type="KEGG" id="vgu:HYG85_07720"/>
<proteinExistence type="predicted"/>
<evidence type="ECO:0000313" key="2">
    <source>
        <dbReference type="EMBL" id="QUH28806.1"/>
    </source>
</evidence>
<name>A0A8J8M9G9_9FIRM</name>
<reference evidence="2 3" key="1">
    <citation type="submission" date="2020-07" db="EMBL/GenBank/DDBJ databases">
        <title>Vallitalea guaymasensis genome.</title>
        <authorList>
            <person name="Postec A."/>
        </authorList>
    </citation>
    <scope>NUCLEOTIDE SEQUENCE [LARGE SCALE GENOMIC DNA]</scope>
    <source>
        <strain evidence="2 3">Ra1766G1</strain>
    </source>
</reference>
<keyword evidence="1" id="KW-1133">Transmembrane helix</keyword>